<dbReference type="EMBL" id="JASNWA010000007">
    <property type="protein sequence ID" value="KAK3172240.1"/>
    <property type="molecule type" value="Genomic_DNA"/>
</dbReference>
<reference evidence="2" key="1">
    <citation type="submission" date="2022-11" db="EMBL/GenBank/DDBJ databases">
        <title>Chromosomal genome sequence assembly and mating type (MAT) locus characterization of the leprose asexual lichenized fungus Lepraria neglecta (Nyl.) Erichsen.</title>
        <authorList>
            <person name="Allen J.L."/>
            <person name="Pfeffer B."/>
        </authorList>
    </citation>
    <scope>NUCLEOTIDE SEQUENCE</scope>
    <source>
        <strain evidence="2">Allen 5258</strain>
    </source>
</reference>
<organism evidence="2 3">
    <name type="scientific">Lepraria neglecta</name>
    <dbReference type="NCBI Taxonomy" id="209136"/>
    <lineage>
        <taxon>Eukaryota</taxon>
        <taxon>Fungi</taxon>
        <taxon>Dikarya</taxon>
        <taxon>Ascomycota</taxon>
        <taxon>Pezizomycotina</taxon>
        <taxon>Lecanoromycetes</taxon>
        <taxon>OSLEUM clade</taxon>
        <taxon>Lecanoromycetidae</taxon>
        <taxon>Lecanorales</taxon>
        <taxon>Lecanorineae</taxon>
        <taxon>Stereocaulaceae</taxon>
        <taxon>Lepraria</taxon>
    </lineage>
</organism>
<proteinExistence type="predicted"/>
<name>A0AAE0DK66_9LECA</name>
<comment type="caution">
    <text evidence="2">The sequence shown here is derived from an EMBL/GenBank/DDBJ whole genome shotgun (WGS) entry which is preliminary data.</text>
</comment>
<gene>
    <name evidence="2" type="ORF">OEA41_005560</name>
</gene>
<sequence length="291" mass="32679">MGERSYNMDQEDFTGVKVHNKHTIVNGRVCEIQAAPGEATETALKLKRKGGKNTPGPPPKRQKVGIPLKELVTEVKGKGEKTIPRKDTTQEPTQESTQEPLPPPKNTTPAKQKPNMILIDSDEDEEEPPPDDDVKDKLIATLTLDNENLRKNLRIAEGKVVAIAWLLEGFYEAFNGYTARMFKWSRIVTYWKLFMPQTKVPTQTSKVQGAFKAAKNEMDELTDNRAYCNGIAKRVNDAIVLFTDAFPAISRVTFHDGSFESWRQAPSENFGKLVEDGDIELNARGELYVTE</sequence>
<keyword evidence="3" id="KW-1185">Reference proteome</keyword>
<dbReference type="Proteomes" id="UP001276659">
    <property type="component" value="Unassembled WGS sequence"/>
</dbReference>
<protein>
    <submittedName>
        <fullName evidence="2">Uncharacterized protein</fullName>
    </submittedName>
</protein>
<dbReference type="AlphaFoldDB" id="A0AAE0DK66"/>
<evidence type="ECO:0000313" key="2">
    <source>
        <dbReference type="EMBL" id="KAK3172240.1"/>
    </source>
</evidence>
<accession>A0AAE0DK66</accession>
<feature type="compositionally biased region" description="Low complexity" evidence="1">
    <location>
        <begin position="90"/>
        <end position="99"/>
    </location>
</feature>
<evidence type="ECO:0000256" key="1">
    <source>
        <dbReference type="SAM" id="MobiDB-lite"/>
    </source>
</evidence>
<feature type="compositionally biased region" description="Basic and acidic residues" evidence="1">
    <location>
        <begin position="71"/>
        <end position="89"/>
    </location>
</feature>
<feature type="region of interest" description="Disordered" evidence="1">
    <location>
        <begin position="36"/>
        <end position="115"/>
    </location>
</feature>
<evidence type="ECO:0000313" key="3">
    <source>
        <dbReference type="Proteomes" id="UP001276659"/>
    </source>
</evidence>